<evidence type="ECO:0000313" key="2">
    <source>
        <dbReference type="Proteomes" id="UP001319846"/>
    </source>
</evidence>
<keyword evidence="2" id="KW-1185">Reference proteome</keyword>
<name>A0ACC5VVU7_9GAMM</name>
<accession>A0ACC5VVU7</accession>
<dbReference type="Proteomes" id="UP001319846">
    <property type="component" value="Unassembled WGS sequence"/>
</dbReference>
<protein>
    <submittedName>
        <fullName evidence="1">DeoR/GlpR transcriptional regulator</fullName>
    </submittedName>
</protein>
<organism evidence="1 2">
    <name type="scientific">Vreelandella aquamarina</name>
    <dbReference type="NCBI Taxonomy" id="77097"/>
    <lineage>
        <taxon>Bacteria</taxon>
        <taxon>Pseudomonadati</taxon>
        <taxon>Pseudomonadota</taxon>
        <taxon>Gammaproteobacteria</taxon>
        <taxon>Oceanospirillales</taxon>
        <taxon>Halomonadaceae</taxon>
        <taxon>Vreelandella</taxon>
    </lineage>
</organism>
<proteinExistence type="predicted"/>
<reference evidence="1" key="1">
    <citation type="submission" date="2020-06" db="EMBL/GenBank/DDBJ databases">
        <title>Whole Genome Sequence of Halomonas aquamarina MB598.</title>
        <authorList>
            <person name="Pervaiz M."/>
            <person name="Fariq A."/>
            <person name="Yasmin A."/>
            <person name="Welch M."/>
        </authorList>
    </citation>
    <scope>NUCLEOTIDE SEQUENCE</scope>
    <source>
        <strain evidence="1">MB598</strain>
    </source>
</reference>
<evidence type="ECO:0000313" key="1">
    <source>
        <dbReference type="EMBL" id="MBZ5488192.1"/>
    </source>
</evidence>
<comment type="caution">
    <text evidence="1">The sequence shown here is derived from an EMBL/GenBank/DDBJ whole genome shotgun (WGS) entry which is preliminary data.</text>
</comment>
<gene>
    <name evidence="1" type="ORF">HW452_11725</name>
</gene>
<sequence length="264" mass="28220">MNDRSAQRLDLIEQTLASGGTLHLRDAAILCGVSEMTIRRDLSTQPSALALFGGRLVMTRYPGAPVYDLDEQQASYHAVKRALCERAASVIEEGDTLFIDCGSTLILLVSQLGRFDDLTIVTYALNVASAVAALPNVRLVLLGGVYCGASQSFDNDDVESAIERIGINKAFISAAGVDGERGVSCFHFHEVAPKQAAIASAQQRFLVVDASKFGVVRPACFASLNDFDTIVTNEGHMPELLARFTGQTLLVGLPPASTCPMSHC</sequence>
<dbReference type="EMBL" id="JABYQT010000006">
    <property type="protein sequence ID" value="MBZ5488192.1"/>
    <property type="molecule type" value="Genomic_DNA"/>
</dbReference>